<dbReference type="PANTHER" id="PTHR35004">
    <property type="entry name" value="TRANSPOSASE RV3428C-RELATED"/>
    <property type="match status" value="1"/>
</dbReference>
<feature type="domain" description="Integrase catalytic" evidence="1">
    <location>
        <begin position="145"/>
        <end position="252"/>
    </location>
</feature>
<evidence type="ECO:0000313" key="3">
    <source>
        <dbReference type="Proteomes" id="UP000199400"/>
    </source>
</evidence>
<dbReference type="Proteomes" id="UP000199400">
    <property type="component" value="Unassembled WGS sequence"/>
</dbReference>
<reference evidence="3" key="1">
    <citation type="submission" date="2016-10" db="EMBL/GenBank/DDBJ databases">
        <authorList>
            <person name="Varghese N."/>
            <person name="Submissions S."/>
        </authorList>
    </citation>
    <scope>NUCLEOTIDE SEQUENCE [LARGE SCALE GENOMIC DNA]</scope>
    <source>
        <strain evidence="3">ATCC 25963</strain>
    </source>
</reference>
<accession>A0A1I2J957</accession>
<dbReference type="Pfam" id="PF00665">
    <property type="entry name" value="rve"/>
    <property type="match status" value="1"/>
</dbReference>
<name>A0A1I2J957_9BACT</name>
<sequence length="313" mass="34760">MHRLQELVRLHRMGLPARQIAKELGMGPNTERRYRQILADAGLLGGEPGALPELDVLRAAVECALPAPAPPQQEVSSVAEWRADIERLHAGGARPGAIYDWLRRERPGFSGSYAAVKRLCRRLGEARGPVEADVVIPIDAPPGEAQVDFGYLGHLYDPDSGRQRKAWVFLLVLVHSRRMVARIAFDQSAETWIRLHVEAFEELGGAPTVIVPDNLKAAVVRTAFGIDERAALHRSYRELARHYGCRIDPAPPVIAGHDPREFADMFRRQTSPTRSADRVCRRTSPMHLAAAFRRACFRRPARAPRPAPRGAPA</sequence>
<dbReference type="GO" id="GO:0015074">
    <property type="term" value="P:DNA integration"/>
    <property type="evidence" value="ECO:0007669"/>
    <property type="project" value="InterPro"/>
</dbReference>
<dbReference type="InterPro" id="IPR001584">
    <property type="entry name" value="Integrase_cat-core"/>
</dbReference>
<evidence type="ECO:0000259" key="1">
    <source>
        <dbReference type="Pfam" id="PF00665"/>
    </source>
</evidence>
<keyword evidence="3" id="KW-1185">Reference proteome</keyword>
<evidence type="ECO:0000313" key="2">
    <source>
        <dbReference type="EMBL" id="SFF50598.1"/>
    </source>
</evidence>
<gene>
    <name evidence="2" type="ORF">SAMN02745121_09224</name>
</gene>
<dbReference type="AlphaFoldDB" id="A0A1I2J957"/>
<dbReference type="PANTHER" id="PTHR35004:SF8">
    <property type="entry name" value="TRANSPOSASE RV3428C-RELATED"/>
    <property type="match status" value="1"/>
</dbReference>
<proteinExistence type="predicted"/>
<dbReference type="STRING" id="54.SAMN02745121_09224"/>
<dbReference type="EMBL" id="FOMX01000153">
    <property type="protein sequence ID" value="SFF50598.1"/>
    <property type="molecule type" value="Genomic_DNA"/>
</dbReference>
<organism evidence="2 3">
    <name type="scientific">Nannocystis exedens</name>
    <dbReference type="NCBI Taxonomy" id="54"/>
    <lineage>
        <taxon>Bacteria</taxon>
        <taxon>Pseudomonadati</taxon>
        <taxon>Myxococcota</taxon>
        <taxon>Polyangia</taxon>
        <taxon>Nannocystales</taxon>
        <taxon>Nannocystaceae</taxon>
        <taxon>Nannocystis</taxon>
    </lineage>
</organism>
<protein>
    <submittedName>
        <fullName evidence="2">Transposase</fullName>
    </submittedName>
</protein>